<dbReference type="EMBL" id="JALNMJ010000007">
    <property type="protein sequence ID" value="MCK7612885.1"/>
    <property type="molecule type" value="Genomic_DNA"/>
</dbReference>
<dbReference type="PANTHER" id="PTHR43019">
    <property type="entry name" value="SERINE ENDOPROTEASE DEGS"/>
    <property type="match status" value="1"/>
</dbReference>
<evidence type="ECO:0000259" key="3">
    <source>
        <dbReference type="Pfam" id="PF01471"/>
    </source>
</evidence>
<keyword evidence="4" id="KW-0645">Protease</keyword>
<dbReference type="RefSeq" id="WP_248154208.1">
    <property type="nucleotide sequence ID" value="NZ_JALNMJ010000007.1"/>
</dbReference>
<dbReference type="Pfam" id="PF01471">
    <property type="entry name" value="PG_binding_1"/>
    <property type="match status" value="1"/>
</dbReference>
<dbReference type="Gene3D" id="2.40.10.10">
    <property type="entry name" value="Trypsin-like serine proteases"/>
    <property type="match status" value="2"/>
</dbReference>
<keyword evidence="4" id="KW-0378">Hydrolase</keyword>
<dbReference type="InterPro" id="IPR009003">
    <property type="entry name" value="Peptidase_S1_PA"/>
</dbReference>
<dbReference type="GO" id="GO:0006508">
    <property type="term" value="P:proteolysis"/>
    <property type="evidence" value="ECO:0007669"/>
    <property type="project" value="UniProtKB-KW"/>
</dbReference>
<proteinExistence type="predicted"/>
<gene>
    <name evidence="4" type="ORF">M0H32_11985</name>
</gene>
<keyword evidence="5" id="KW-1185">Reference proteome</keyword>
<protein>
    <submittedName>
        <fullName evidence="4">Serine protease</fullName>
    </submittedName>
</protein>
<dbReference type="InterPro" id="IPR036365">
    <property type="entry name" value="PGBD-like_sf"/>
</dbReference>
<feature type="signal peptide" evidence="2">
    <location>
        <begin position="1"/>
        <end position="20"/>
    </location>
</feature>
<evidence type="ECO:0000313" key="5">
    <source>
        <dbReference type="Proteomes" id="UP001431221"/>
    </source>
</evidence>
<dbReference type="GO" id="GO:0008233">
    <property type="term" value="F:peptidase activity"/>
    <property type="evidence" value="ECO:0007669"/>
    <property type="project" value="UniProtKB-KW"/>
</dbReference>
<dbReference type="SUPFAM" id="SSF47090">
    <property type="entry name" value="PGBD-like"/>
    <property type="match status" value="1"/>
</dbReference>
<sequence length="480" mass="52518">MRSVLIAILLLCVSAGASQADYRSSKTWFNEMSYQERIRTQFLLVFTGDYASIVDGAFGKLTYNALTSFQEHREYTPDGVLDAAEMLVLQRDGLDLVKRVGFETKNDASTGITLGVPVKLFEEPGPSKRGQRWQAYDNSIELETLSVASSETAYKDLYKRLTRNGRDRKVDTKLLRNDYFAVSGTQDGRDFYVRIMKTSGDSRGFSLSWDPKHAVFMDRVAVAMSNSLRFYEGGPDTGKLDAMTSAPDLNSGGRDPEKAVRITGKSDRGRKMPAGSSSGSGYLVTAAGHIGTNAHVVSECSFLEVAGHGTASLVQADLVNDLAIIQLDNKHAEHFAQFRAEQPIVRGEEVFVLGYPFAQLLDNNLNFTYGIVSSLAGVRGDIRHFMVSAPVQPGNSGGPVLDRTGAVIGTVVSRLDKFKTLQVAGDLPENINFAIRGRLMSTFMESLGLAPAYNTITRLKSPTVIDEEAALYTVQILCKN</sequence>
<dbReference type="Gene3D" id="1.10.101.10">
    <property type="entry name" value="PGBD-like superfamily/PGBD"/>
    <property type="match status" value="1"/>
</dbReference>
<feature type="compositionally biased region" description="Basic and acidic residues" evidence="1">
    <location>
        <begin position="254"/>
        <end position="270"/>
    </location>
</feature>
<dbReference type="Pfam" id="PF13365">
    <property type="entry name" value="Trypsin_2"/>
    <property type="match status" value="1"/>
</dbReference>
<evidence type="ECO:0000313" key="4">
    <source>
        <dbReference type="EMBL" id="MCK7612885.1"/>
    </source>
</evidence>
<accession>A0ABT0GUH2</accession>
<dbReference type="InterPro" id="IPR002477">
    <property type="entry name" value="Peptidoglycan-bd-like"/>
</dbReference>
<feature type="domain" description="Peptidoglycan binding-like" evidence="3">
    <location>
        <begin position="48"/>
        <end position="84"/>
    </location>
</feature>
<feature type="region of interest" description="Disordered" evidence="1">
    <location>
        <begin position="245"/>
        <end position="278"/>
    </location>
</feature>
<keyword evidence="2" id="KW-0732">Signal</keyword>
<dbReference type="PANTHER" id="PTHR43019:SF23">
    <property type="entry name" value="PROTEASE DO-LIKE 5, CHLOROPLASTIC"/>
    <property type="match status" value="1"/>
</dbReference>
<comment type="caution">
    <text evidence="4">The sequence shown here is derived from an EMBL/GenBank/DDBJ whole genome shotgun (WGS) entry which is preliminary data.</text>
</comment>
<organism evidence="4 5">
    <name type="scientific">Roseibium sediminicola</name>
    <dbReference type="NCBI Taxonomy" id="2933272"/>
    <lineage>
        <taxon>Bacteria</taxon>
        <taxon>Pseudomonadati</taxon>
        <taxon>Pseudomonadota</taxon>
        <taxon>Alphaproteobacteria</taxon>
        <taxon>Hyphomicrobiales</taxon>
        <taxon>Stappiaceae</taxon>
        <taxon>Roseibium</taxon>
    </lineage>
</organism>
<name>A0ABT0GUH2_9HYPH</name>
<feature type="chain" id="PRO_5046741252" evidence="2">
    <location>
        <begin position="21"/>
        <end position="480"/>
    </location>
</feature>
<dbReference type="Proteomes" id="UP001431221">
    <property type="component" value="Unassembled WGS sequence"/>
</dbReference>
<evidence type="ECO:0000256" key="2">
    <source>
        <dbReference type="SAM" id="SignalP"/>
    </source>
</evidence>
<dbReference type="SUPFAM" id="SSF50494">
    <property type="entry name" value="Trypsin-like serine proteases"/>
    <property type="match status" value="1"/>
</dbReference>
<dbReference type="InterPro" id="IPR036366">
    <property type="entry name" value="PGBDSf"/>
</dbReference>
<dbReference type="InterPro" id="IPR043504">
    <property type="entry name" value="Peptidase_S1_PA_chymotrypsin"/>
</dbReference>
<reference evidence="4" key="1">
    <citation type="submission" date="2022-04" db="EMBL/GenBank/DDBJ databases">
        <title>Roseibium sp. CAU 1639 isolated from mud.</title>
        <authorList>
            <person name="Kim W."/>
        </authorList>
    </citation>
    <scope>NUCLEOTIDE SEQUENCE</scope>
    <source>
        <strain evidence="4">CAU 1639</strain>
    </source>
</reference>
<evidence type="ECO:0000256" key="1">
    <source>
        <dbReference type="SAM" id="MobiDB-lite"/>
    </source>
</evidence>